<comment type="caution">
    <text evidence="2">The sequence shown here is derived from an EMBL/GenBank/DDBJ whole genome shotgun (WGS) entry which is preliminary data.</text>
</comment>
<protein>
    <submittedName>
        <fullName evidence="2">Uncharacterized protein</fullName>
    </submittedName>
</protein>
<name>A0A218W6P1_PUNGR</name>
<feature type="region of interest" description="Disordered" evidence="1">
    <location>
        <begin position="41"/>
        <end position="72"/>
    </location>
</feature>
<dbReference type="Proteomes" id="UP000197138">
    <property type="component" value="Unassembled WGS sequence"/>
</dbReference>
<sequence length="107" mass="11949">MAKLAKILAELLRAELHDADLRSNDFWLTLELVAAQAIKGRSSTPMLQRSPQKQSSYVESEGGSKKRRSLFSGNKKEAEIKFVKPELLNKRRVVKIPNSVVEEGAGK</sequence>
<evidence type="ECO:0000256" key="1">
    <source>
        <dbReference type="SAM" id="MobiDB-lite"/>
    </source>
</evidence>
<dbReference type="EMBL" id="MTKT01005034">
    <property type="protein sequence ID" value="OWM68306.1"/>
    <property type="molecule type" value="Genomic_DNA"/>
</dbReference>
<dbReference type="AlphaFoldDB" id="A0A218W6P1"/>
<evidence type="ECO:0000313" key="3">
    <source>
        <dbReference type="Proteomes" id="UP000197138"/>
    </source>
</evidence>
<accession>A0A218W6P1</accession>
<feature type="compositionally biased region" description="Polar residues" evidence="1">
    <location>
        <begin position="41"/>
        <end position="58"/>
    </location>
</feature>
<evidence type="ECO:0000313" key="2">
    <source>
        <dbReference type="EMBL" id="OWM68306.1"/>
    </source>
</evidence>
<organism evidence="2 3">
    <name type="scientific">Punica granatum</name>
    <name type="common">Pomegranate</name>
    <dbReference type="NCBI Taxonomy" id="22663"/>
    <lineage>
        <taxon>Eukaryota</taxon>
        <taxon>Viridiplantae</taxon>
        <taxon>Streptophyta</taxon>
        <taxon>Embryophyta</taxon>
        <taxon>Tracheophyta</taxon>
        <taxon>Spermatophyta</taxon>
        <taxon>Magnoliopsida</taxon>
        <taxon>eudicotyledons</taxon>
        <taxon>Gunneridae</taxon>
        <taxon>Pentapetalae</taxon>
        <taxon>rosids</taxon>
        <taxon>malvids</taxon>
        <taxon>Myrtales</taxon>
        <taxon>Lythraceae</taxon>
        <taxon>Punica</taxon>
    </lineage>
</organism>
<gene>
    <name evidence="2" type="ORF">CDL15_Pgr004788</name>
</gene>
<proteinExistence type="predicted"/>
<reference evidence="3" key="1">
    <citation type="journal article" date="2017" name="Plant J.">
        <title>The pomegranate (Punica granatum L.) genome and the genomics of punicalagin biosynthesis.</title>
        <authorList>
            <person name="Qin G."/>
            <person name="Xu C."/>
            <person name="Ming R."/>
            <person name="Tang H."/>
            <person name="Guyot R."/>
            <person name="Kramer E.M."/>
            <person name="Hu Y."/>
            <person name="Yi X."/>
            <person name="Qi Y."/>
            <person name="Xu X."/>
            <person name="Gao Z."/>
            <person name="Pan H."/>
            <person name="Jian J."/>
            <person name="Tian Y."/>
            <person name="Yue Z."/>
            <person name="Xu Y."/>
        </authorList>
    </citation>
    <scope>NUCLEOTIDE SEQUENCE [LARGE SCALE GENOMIC DNA]</scope>
    <source>
        <strain evidence="3">cv. Dabenzi</strain>
    </source>
</reference>